<keyword evidence="5 7" id="KW-1133">Transmembrane helix</keyword>
<dbReference type="Gene3D" id="3.30.240.20">
    <property type="entry name" value="bsu07140 like domains"/>
    <property type="match status" value="1"/>
</dbReference>
<accession>A0A421DPF9</accession>
<organism evidence="10 11">
    <name type="scientific">Brenneria alni</name>
    <dbReference type="NCBI Taxonomy" id="71656"/>
    <lineage>
        <taxon>Bacteria</taxon>
        <taxon>Pseudomonadati</taxon>
        <taxon>Pseudomonadota</taxon>
        <taxon>Gammaproteobacteria</taxon>
        <taxon>Enterobacterales</taxon>
        <taxon>Pectobacteriaceae</taxon>
        <taxon>Brenneria</taxon>
    </lineage>
</organism>
<evidence type="ECO:0008006" key="12">
    <source>
        <dbReference type="Google" id="ProtNLM"/>
    </source>
</evidence>
<dbReference type="PANTHER" id="PTHR34582:SF6">
    <property type="entry name" value="UPF0702 TRANSMEMBRANE PROTEIN YCAP"/>
    <property type="match status" value="1"/>
</dbReference>
<feature type="transmembrane region" description="Helical" evidence="7">
    <location>
        <begin position="53"/>
        <end position="69"/>
    </location>
</feature>
<comment type="caution">
    <text evidence="10">The sequence shown here is derived from an EMBL/GenBank/DDBJ whole genome shotgun (WGS) entry which is preliminary data.</text>
</comment>
<dbReference type="EMBL" id="MJLZ01000016">
    <property type="protein sequence ID" value="RLM24480.1"/>
    <property type="molecule type" value="Genomic_DNA"/>
</dbReference>
<keyword evidence="4 7" id="KW-0812">Transmembrane</keyword>
<feature type="transmembrane region" description="Helical" evidence="7">
    <location>
        <begin position="75"/>
        <end position="95"/>
    </location>
</feature>
<dbReference type="InterPro" id="IPR023090">
    <property type="entry name" value="UPF0702_alpha/beta_dom_sf"/>
</dbReference>
<keyword evidence="3" id="KW-1003">Cell membrane</keyword>
<evidence type="ECO:0000256" key="3">
    <source>
        <dbReference type="ARBA" id="ARBA00022475"/>
    </source>
</evidence>
<evidence type="ECO:0000256" key="4">
    <source>
        <dbReference type="ARBA" id="ARBA00022692"/>
    </source>
</evidence>
<comment type="similarity">
    <text evidence="2">Belongs to the UPF0702 family.</text>
</comment>
<name>A0A421DPF9_9GAMM</name>
<dbReference type="PANTHER" id="PTHR34582">
    <property type="entry name" value="UPF0702 TRANSMEMBRANE PROTEIN YCAP"/>
    <property type="match status" value="1"/>
</dbReference>
<dbReference type="Proteomes" id="UP000285648">
    <property type="component" value="Unassembled WGS sequence"/>
</dbReference>
<evidence type="ECO:0000259" key="9">
    <source>
        <dbReference type="Pfam" id="PF20730"/>
    </source>
</evidence>
<evidence type="ECO:0000256" key="1">
    <source>
        <dbReference type="ARBA" id="ARBA00004651"/>
    </source>
</evidence>
<dbReference type="AlphaFoldDB" id="A0A421DPF9"/>
<sequence>MVAFDVSRMVINDYPIGFLGEVAVRSVISFLFVLIFIKFIGRRGIKQMTPLELVIFLSLGSAAGDVALYEDTPFLSALVVFVVVIFLYKVFTYLLKKSDYFQEKFDGKPLLVIDEGALKWQLIQKQSFSTDELMMELRQNSVGHLGQVQFAFLEMDGNISVFLYENNEDVKPGLPTLPLYMLRVTDEIGKEGYYSCGHCSYTHFQELSIPASPTVCPQCGARRWVLSATGPKGEDFSAYAGRAEKTASM</sequence>
<dbReference type="InterPro" id="IPR007353">
    <property type="entry name" value="DUF421"/>
</dbReference>
<evidence type="ECO:0000256" key="7">
    <source>
        <dbReference type="SAM" id="Phobius"/>
    </source>
</evidence>
<comment type="subcellular location">
    <subcellularLocation>
        <location evidence="1">Cell membrane</location>
        <topology evidence="1">Multi-pass membrane protein</topology>
    </subcellularLocation>
</comment>
<proteinExistence type="inferred from homology"/>
<protein>
    <recommendedName>
        <fullName evidence="12">DUF421 domain-containing protein</fullName>
    </recommendedName>
</protein>
<evidence type="ECO:0000256" key="6">
    <source>
        <dbReference type="ARBA" id="ARBA00023136"/>
    </source>
</evidence>
<reference evidence="10 11" key="1">
    <citation type="submission" date="2016-09" db="EMBL/GenBank/DDBJ databases">
        <authorList>
            <person name="Doonan J."/>
            <person name="Pachebat J.A."/>
            <person name="Golyshin P.N."/>
            <person name="Denman S."/>
            <person name="Mcdonald J.E."/>
        </authorList>
    </citation>
    <scope>NUCLEOTIDE SEQUENCE [LARGE SCALE GENOMIC DNA]</scope>
    <source>
        <strain evidence="10 11">NCPPB 3934</strain>
    </source>
</reference>
<dbReference type="InterPro" id="IPR048454">
    <property type="entry name" value="YetF_N"/>
</dbReference>
<dbReference type="GO" id="GO:0005886">
    <property type="term" value="C:plasma membrane"/>
    <property type="evidence" value="ECO:0007669"/>
    <property type="project" value="UniProtKB-SubCell"/>
</dbReference>
<feature type="domain" description="YetF-like N-terminal transmembrane" evidence="9">
    <location>
        <begin position="21"/>
        <end position="94"/>
    </location>
</feature>
<feature type="transmembrane region" description="Helical" evidence="7">
    <location>
        <begin position="22"/>
        <end position="41"/>
    </location>
</feature>
<evidence type="ECO:0000259" key="8">
    <source>
        <dbReference type="Pfam" id="PF04239"/>
    </source>
</evidence>
<evidence type="ECO:0000313" key="10">
    <source>
        <dbReference type="EMBL" id="RLM24480.1"/>
    </source>
</evidence>
<dbReference type="Pfam" id="PF20730">
    <property type="entry name" value="YetF_N"/>
    <property type="match status" value="1"/>
</dbReference>
<keyword evidence="11" id="KW-1185">Reference proteome</keyword>
<evidence type="ECO:0000256" key="5">
    <source>
        <dbReference type="ARBA" id="ARBA00022989"/>
    </source>
</evidence>
<evidence type="ECO:0000256" key="2">
    <source>
        <dbReference type="ARBA" id="ARBA00006448"/>
    </source>
</evidence>
<feature type="domain" description="YetF C-terminal" evidence="8">
    <location>
        <begin position="97"/>
        <end position="166"/>
    </location>
</feature>
<evidence type="ECO:0000313" key="11">
    <source>
        <dbReference type="Proteomes" id="UP000285648"/>
    </source>
</evidence>
<keyword evidence="6 7" id="KW-0472">Membrane</keyword>
<gene>
    <name evidence="10" type="ORF">BIY29_08750</name>
</gene>
<dbReference type="Pfam" id="PF04239">
    <property type="entry name" value="DUF421"/>
    <property type="match status" value="1"/>
</dbReference>
<dbReference type="OrthoDB" id="6538282at2"/>